<keyword evidence="5" id="KW-1185">Reference proteome</keyword>
<keyword evidence="1 4" id="KW-0808">Transferase</keyword>
<dbReference type="PANTHER" id="PTHR43877:SF2">
    <property type="entry name" value="AMINOALKYLPHOSPHONATE N-ACETYLTRANSFERASE-RELATED"/>
    <property type="match status" value="1"/>
</dbReference>
<gene>
    <name evidence="4" type="ORF">FAES_0883</name>
</gene>
<dbReference type="Proteomes" id="UP000011058">
    <property type="component" value="Chromosome"/>
</dbReference>
<evidence type="ECO:0000256" key="2">
    <source>
        <dbReference type="ARBA" id="ARBA00023315"/>
    </source>
</evidence>
<dbReference type="InterPro" id="IPR016181">
    <property type="entry name" value="Acyl_CoA_acyltransferase"/>
</dbReference>
<proteinExistence type="predicted"/>
<dbReference type="EMBL" id="HE796683">
    <property type="protein sequence ID" value="CCG98894.1"/>
    <property type="molecule type" value="Genomic_DNA"/>
</dbReference>
<dbReference type="Pfam" id="PF00583">
    <property type="entry name" value="Acetyltransf_1"/>
    <property type="match status" value="1"/>
</dbReference>
<protein>
    <submittedName>
        <fullName evidence="4">Acetyltransferase</fullName>
    </submittedName>
</protein>
<reference evidence="4 5" key="1">
    <citation type="journal article" date="2012" name="J. Bacteriol.">
        <title>Genome Sequence of Fibrella aestuarina BUZ 2T, a Filamentous Marine Bacterium.</title>
        <authorList>
            <person name="Filippini M."/>
            <person name="Qi W."/>
            <person name="Blom J."/>
            <person name="Goesmann A."/>
            <person name="Smits T.H."/>
            <person name="Bagheri H.C."/>
        </authorList>
    </citation>
    <scope>NUCLEOTIDE SEQUENCE [LARGE SCALE GENOMIC DNA]</scope>
    <source>
        <strain evidence="5">BUZ 2T</strain>
    </source>
</reference>
<sequence>MRIREATTADLPALVALLQRVVPLMQAAGNFQWDATYPNETVFGNDIAKKQLWVADIDGQIAGVAAITTDQDAEYAQVGWDITETAIVTHRLAVDPAYQGRGVGKALLQQADEVARQRGIAILRIDTNTQNQVTQRLFPALGYVYAGEIDLAFRPGLRFFCYEKRLSAPS</sequence>
<feature type="domain" description="N-acetyltransferase" evidence="3">
    <location>
        <begin position="1"/>
        <end position="167"/>
    </location>
</feature>
<evidence type="ECO:0000259" key="3">
    <source>
        <dbReference type="PROSITE" id="PS51186"/>
    </source>
</evidence>
<evidence type="ECO:0000313" key="4">
    <source>
        <dbReference type="EMBL" id="CCG98894.1"/>
    </source>
</evidence>
<evidence type="ECO:0000256" key="1">
    <source>
        <dbReference type="ARBA" id="ARBA00022679"/>
    </source>
</evidence>
<dbReference type="CDD" id="cd04301">
    <property type="entry name" value="NAT_SF"/>
    <property type="match status" value="1"/>
</dbReference>
<organism evidence="4 5">
    <name type="scientific">Fibrella aestuarina BUZ 2</name>
    <dbReference type="NCBI Taxonomy" id="1166018"/>
    <lineage>
        <taxon>Bacteria</taxon>
        <taxon>Pseudomonadati</taxon>
        <taxon>Bacteroidota</taxon>
        <taxon>Cytophagia</taxon>
        <taxon>Cytophagales</taxon>
        <taxon>Spirosomataceae</taxon>
        <taxon>Fibrella</taxon>
    </lineage>
</organism>
<dbReference type="STRING" id="1166018.FAES_0883"/>
<dbReference type="PROSITE" id="PS51186">
    <property type="entry name" value="GNAT"/>
    <property type="match status" value="1"/>
</dbReference>
<evidence type="ECO:0000313" key="5">
    <source>
        <dbReference type="Proteomes" id="UP000011058"/>
    </source>
</evidence>
<dbReference type="OrthoDB" id="9796381at2"/>
<name>I0K441_9BACT</name>
<accession>I0K441</accession>
<dbReference type="KEGG" id="fae:FAES_0883"/>
<dbReference type="Gene3D" id="3.40.630.30">
    <property type="match status" value="1"/>
</dbReference>
<dbReference type="PANTHER" id="PTHR43877">
    <property type="entry name" value="AMINOALKYLPHOSPHONATE N-ACETYLTRANSFERASE-RELATED-RELATED"/>
    <property type="match status" value="1"/>
</dbReference>
<dbReference type="HOGENOM" id="CLU_013985_13_2_10"/>
<dbReference type="InterPro" id="IPR050832">
    <property type="entry name" value="Bact_Acetyltransf"/>
</dbReference>
<dbReference type="eggNOG" id="COG0456">
    <property type="taxonomic scope" value="Bacteria"/>
</dbReference>
<keyword evidence="2" id="KW-0012">Acyltransferase</keyword>
<dbReference type="GO" id="GO:0016747">
    <property type="term" value="F:acyltransferase activity, transferring groups other than amino-acyl groups"/>
    <property type="evidence" value="ECO:0007669"/>
    <property type="project" value="InterPro"/>
</dbReference>
<dbReference type="PATRIC" id="fig|1166018.3.peg.2599"/>
<dbReference type="SUPFAM" id="SSF55729">
    <property type="entry name" value="Acyl-CoA N-acyltransferases (Nat)"/>
    <property type="match status" value="1"/>
</dbReference>
<dbReference type="AlphaFoldDB" id="I0K441"/>
<dbReference type="RefSeq" id="WP_015329994.1">
    <property type="nucleotide sequence ID" value="NC_020054.1"/>
</dbReference>
<dbReference type="InterPro" id="IPR000182">
    <property type="entry name" value="GNAT_dom"/>
</dbReference>